<dbReference type="EMBL" id="BAAAOR010000037">
    <property type="protein sequence ID" value="GAA1539619.1"/>
    <property type="molecule type" value="Genomic_DNA"/>
</dbReference>
<protein>
    <submittedName>
        <fullName evidence="2">Glycosyltransferase</fullName>
    </submittedName>
</protein>
<name>A0ABN2BG46_9ACTN</name>
<organism evidence="2 3">
    <name type="scientific">Nocardioides humi</name>
    <dbReference type="NCBI Taxonomy" id="449461"/>
    <lineage>
        <taxon>Bacteria</taxon>
        <taxon>Bacillati</taxon>
        <taxon>Actinomycetota</taxon>
        <taxon>Actinomycetes</taxon>
        <taxon>Propionibacteriales</taxon>
        <taxon>Nocardioidaceae</taxon>
        <taxon>Nocardioides</taxon>
    </lineage>
</organism>
<dbReference type="PANTHER" id="PTHR48050:SF13">
    <property type="entry name" value="STEROL 3-BETA-GLUCOSYLTRANSFERASE UGT80A2"/>
    <property type="match status" value="1"/>
</dbReference>
<evidence type="ECO:0000313" key="3">
    <source>
        <dbReference type="Proteomes" id="UP001500842"/>
    </source>
</evidence>
<dbReference type="InterPro" id="IPR050426">
    <property type="entry name" value="Glycosyltransferase_28"/>
</dbReference>
<sequence length="421" mass="44491">MRRVDLVAPPMAGHLHPVLGIAARLAQEPRLDVRVVSTAAAQPAITAAGVAGLALLDGADEVIETVVNPPYRIGSDPRLLFRQFRAAVALQADFRRELLAAWGRCQPDLVVADFTMGAVGTAADEIGVPWWTTHPSPCAIEGRAGPPSYLGGWRPGSSAAGRARDAAGRAAVRGFKRVAPRLAGVRLADVGMARIHREDGSESIYSPERVFALTPEAIEYPRALPAAVRYVGPVLHTPPSPVAAPVLDPGRRSVLVTAGTHLPWHKADLVARAAAAAARLPDVDVHVSLGGAAPAPPLRAPGVVVHEYVDYARDLPRFDAVVHHGGAGVLGHTLAAGLPAVVWPVDYDQFDHAVRLTDAGVAVRVRRPGGLADALRRVLDQPSYRTAAERIAATIALEPAVETIAAEVRARLHLDSRHPRG</sequence>
<dbReference type="SUPFAM" id="SSF53756">
    <property type="entry name" value="UDP-Glycosyltransferase/glycogen phosphorylase"/>
    <property type="match status" value="1"/>
</dbReference>
<dbReference type="Pfam" id="PF06722">
    <property type="entry name" value="EryCIII-like_C"/>
    <property type="match status" value="1"/>
</dbReference>
<proteinExistence type="predicted"/>
<gene>
    <name evidence="2" type="ORF">GCM10009788_48050</name>
</gene>
<dbReference type="Gene3D" id="3.40.50.2000">
    <property type="entry name" value="Glycogen Phosphorylase B"/>
    <property type="match status" value="2"/>
</dbReference>
<accession>A0ABN2BG46</accession>
<comment type="caution">
    <text evidence="2">The sequence shown here is derived from an EMBL/GenBank/DDBJ whole genome shotgun (WGS) entry which is preliminary data.</text>
</comment>
<dbReference type="RefSeq" id="WP_344113643.1">
    <property type="nucleotide sequence ID" value="NZ_BAAAOR010000037.1"/>
</dbReference>
<feature type="domain" description="Erythromycin biosynthesis protein CIII-like C-terminal" evidence="1">
    <location>
        <begin position="303"/>
        <end position="408"/>
    </location>
</feature>
<dbReference type="Proteomes" id="UP001500842">
    <property type="component" value="Unassembled WGS sequence"/>
</dbReference>
<dbReference type="CDD" id="cd03784">
    <property type="entry name" value="GT1_Gtf-like"/>
    <property type="match status" value="1"/>
</dbReference>
<dbReference type="InterPro" id="IPR010610">
    <property type="entry name" value="EryCIII-like_C"/>
</dbReference>
<evidence type="ECO:0000313" key="2">
    <source>
        <dbReference type="EMBL" id="GAA1539619.1"/>
    </source>
</evidence>
<dbReference type="InterPro" id="IPR002213">
    <property type="entry name" value="UDP_glucos_trans"/>
</dbReference>
<dbReference type="PANTHER" id="PTHR48050">
    <property type="entry name" value="STEROL 3-BETA-GLUCOSYLTRANSFERASE"/>
    <property type="match status" value="1"/>
</dbReference>
<reference evidence="2 3" key="1">
    <citation type="journal article" date="2019" name="Int. J. Syst. Evol. Microbiol.">
        <title>The Global Catalogue of Microorganisms (GCM) 10K type strain sequencing project: providing services to taxonomists for standard genome sequencing and annotation.</title>
        <authorList>
            <consortium name="The Broad Institute Genomics Platform"/>
            <consortium name="The Broad Institute Genome Sequencing Center for Infectious Disease"/>
            <person name="Wu L."/>
            <person name="Ma J."/>
        </authorList>
    </citation>
    <scope>NUCLEOTIDE SEQUENCE [LARGE SCALE GENOMIC DNA]</scope>
    <source>
        <strain evidence="2 3">JCM 14942</strain>
    </source>
</reference>
<keyword evidence="3" id="KW-1185">Reference proteome</keyword>
<evidence type="ECO:0000259" key="1">
    <source>
        <dbReference type="Pfam" id="PF06722"/>
    </source>
</evidence>